<keyword evidence="4" id="KW-1185">Reference proteome</keyword>
<sequence length="94" mass="10734">MTKSMKNKWKVQEDEIPKDTAHNNNAHPSLEDERFVEALTNNESCCFNDSKNNKDKAKEKVVDSESEKLNENKKHVVTIQEEGTTLIANKSSIE</sequence>
<evidence type="ECO:0000313" key="3">
    <source>
        <dbReference type="EMBL" id="PKY49573.1"/>
    </source>
</evidence>
<comment type="caution">
    <text evidence="3">The sequence shown here is derived from an EMBL/GenBank/DDBJ whole genome shotgun (WGS) entry which is preliminary data.</text>
</comment>
<feature type="compositionally biased region" description="Basic and acidic residues" evidence="2">
    <location>
        <begin position="10"/>
        <end position="21"/>
    </location>
</feature>
<feature type="coiled-coil region" evidence="1">
    <location>
        <begin position="47"/>
        <end position="74"/>
    </location>
</feature>
<evidence type="ECO:0000313" key="4">
    <source>
        <dbReference type="Proteomes" id="UP000234323"/>
    </source>
</evidence>
<gene>
    <name evidence="3" type="ORF">RhiirA4_465616</name>
</gene>
<organism evidence="3 4">
    <name type="scientific">Rhizophagus irregularis</name>
    <dbReference type="NCBI Taxonomy" id="588596"/>
    <lineage>
        <taxon>Eukaryota</taxon>
        <taxon>Fungi</taxon>
        <taxon>Fungi incertae sedis</taxon>
        <taxon>Mucoromycota</taxon>
        <taxon>Glomeromycotina</taxon>
        <taxon>Glomeromycetes</taxon>
        <taxon>Glomerales</taxon>
        <taxon>Glomeraceae</taxon>
        <taxon>Rhizophagus</taxon>
    </lineage>
</organism>
<feature type="region of interest" description="Disordered" evidence="2">
    <location>
        <begin position="1"/>
        <end position="30"/>
    </location>
</feature>
<dbReference type="AlphaFoldDB" id="A0A2I1GSE7"/>
<dbReference type="EMBL" id="LLXI01000758">
    <property type="protein sequence ID" value="PKY49573.1"/>
    <property type="molecule type" value="Genomic_DNA"/>
</dbReference>
<reference evidence="3 4" key="1">
    <citation type="submission" date="2015-10" db="EMBL/GenBank/DDBJ databases">
        <title>Genome analyses suggest a sexual origin of heterokaryosis in a supposedly ancient asexual fungus.</title>
        <authorList>
            <person name="Ropars J."/>
            <person name="Sedzielewska K."/>
            <person name="Noel J."/>
            <person name="Charron P."/>
            <person name="Farinelli L."/>
            <person name="Marton T."/>
            <person name="Kruger M."/>
            <person name="Pelin A."/>
            <person name="Brachmann A."/>
            <person name="Corradi N."/>
        </authorList>
    </citation>
    <scope>NUCLEOTIDE SEQUENCE [LARGE SCALE GENOMIC DNA]</scope>
    <source>
        <strain evidence="3 4">A4</strain>
    </source>
</reference>
<dbReference type="Proteomes" id="UP000234323">
    <property type="component" value="Unassembled WGS sequence"/>
</dbReference>
<protein>
    <submittedName>
        <fullName evidence="3">Uncharacterized protein</fullName>
    </submittedName>
</protein>
<evidence type="ECO:0000256" key="2">
    <source>
        <dbReference type="SAM" id="MobiDB-lite"/>
    </source>
</evidence>
<evidence type="ECO:0000256" key="1">
    <source>
        <dbReference type="SAM" id="Coils"/>
    </source>
</evidence>
<name>A0A2I1GSE7_9GLOM</name>
<keyword evidence="1" id="KW-0175">Coiled coil</keyword>
<proteinExistence type="predicted"/>
<accession>A0A2I1GSE7</accession>